<dbReference type="KEGG" id="hir:HETIRDRAFT_329337"/>
<dbReference type="MEROPS" id="S10.008"/>
<dbReference type="PANTHER" id="PTHR11802">
    <property type="entry name" value="SERINE PROTEASE FAMILY S10 SERINE CARBOXYPEPTIDASE"/>
    <property type="match status" value="1"/>
</dbReference>
<dbReference type="GeneID" id="20671484"/>
<reference evidence="7 8" key="1">
    <citation type="journal article" date="2012" name="New Phytol.">
        <title>Insight into trade-off between wood decay and parasitism from the genome of a fungal forest pathogen.</title>
        <authorList>
            <person name="Olson A."/>
            <person name="Aerts A."/>
            <person name="Asiegbu F."/>
            <person name="Belbahri L."/>
            <person name="Bouzid O."/>
            <person name="Broberg A."/>
            <person name="Canback B."/>
            <person name="Coutinho P.M."/>
            <person name="Cullen D."/>
            <person name="Dalman K."/>
            <person name="Deflorio G."/>
            <person name="van Diepen L.T."/>
            <person name="Dunand C."/>
            <person name="Duplessis S."/>
            <person name="Durling M."/>
            <person name="Gonthier P."/>
            <person name="Grimwood J."/>
            <person name="Fossdal C.G."/>
            <person name="Hansson D."/>
            <person name="Henrissat B."/>
            <person name="Hietala A."/>
            <person name="Himmelstrand K."/>
            <person name="Hoffmeister D."/>
            <person name="Hogberg N."/>
            <person name="James T.Y."/>
            <person name="Karlsson M."/>
            <person name="Kohler A."/>
            <person name="Kues U."/>
            <person name="Lee Y.H."/>
            <person name="Lin Y.C."/>
            <person name="Lind M."/>
            <person name="Lindquist E."/>
            <person name="Lombard V."/>
            <person name="Lucas S."/>
            <person name="Lunden K."/>
            <person name="Morin E."/>
            <person name="Murat C."/>
            <person name="Park J."/>
            <person name="Raffaello T."/>
            <person name="Rouze P."/>
            <person name="Salamov A."/>
            <person name="Schmutz J."/>
            <person name="Solheim H."/>
            <person name="Stahlberg J."/>
            <person name="Velez H."/>
            <person name="de Vries R.P."/>
            <person name="Wiebenga A."/>
            <person name="Woodward S."/>
            <person name="Yakovlev I."/>
            <person name="Garbelotto M."/>
            <person name="Martin F."/>
            <person name="Grigoriev I.V."/>
            <person name="Stenlid J."/>
        </authorList>
    </citation>
    <scope>NUCLEOTIDE SEQUENCE [LARGE SCALE GENOMIC DNA]</scope>
    <source>
        <strain evidence="7 8">TC 32-1</strain>
    </source>
</reference>
<dbReference type="InParanoid" id="W4JRT0"/>
<dbReference type="Gene3D" id="1.10.287.410">
    <property type="match status" value="1"/>
</dbReference>
<feature type="signal peptide" evidence="6">
    <location>
        <begin position="1"/>
        <end position="19"/>
    </location>
</feature>
<keyword evidence="8" id="KW-1185">Reference proteome</keyword>
<evidence type="ECO:0000256" key="1">
    <source>
        <dbReference type="ARBA" id="ARBA00009431"/>
    </source>
</evidence>
<dbReference type="GO" id="GO:0004185">
    <property type="term" value="F:serine-type carboxypeptidase activity"/>
    <property type="evidence" value="ECO:0007669"/>
    <property type="project" value="UniProtKB-UniRule"/>
</dbReference>
<dbReference type="EC" id="3.4.16.-" evidence="6"/>
<dbReference type="Gene3D" id="3.40.50.1820">
    <property type="entry name" value="alpha/beta hydrolase"/>
    <property type="match status" value="1"/>
</dbReference>
<feature type="chain" id="PRO_5006531475" description="Carboxypeptidase" evidence="6">
    <location>
        <begin position="20"/>
        <end position="482"/>
    </location>
</feature>
<dbReference type="eggNOG" id="KOG1282">
    <property type="taxonomic scope" value="Eukaryota"/>
</dbReference>
<name>W4JRT0_HETIT</name>
<dbReference type="STRING" id="747525.W4JRT0"/>
<proteinExistence type="inferred from homology"/>
<evidence type="ECO:0000313" key="7">
    <source>
        <dbReference type="EMBL" id="ETW75785.1"/>
    </source>
</evidence>
<evidence type="ECO:0000256" key="6">
    <source>
        <dbReference type="RuleBase" id="RU361156"/>
    </source>
</evidence>
<keyword evidence="6" id="KW-0732">Signal</keyword>
<dbReference type="InterPro" id="IPR001563">
    <property type="entry name" value="Peptidase_S10"/>
</dbReference>
<keyword evidence="5" id="KW-0325">Glycoprotein</keyword>
<dbReference type="AlphaFoldDB" id="W4JRT0"/>
<protein>
    <recommendedName>
        <fullName evidence="6">Carboxypeptidase</fullName>
        <ecNumber evidence="6">3.4.16.-</ecNumber>
    </recommendedName>
</protein>
<evidence type="ECO:0000256" key="4">
    <source>
        <dbReference type="ARBA" id="ARBA00022801"/>
    </source>
</evidence>
<evidence type="ECO:0000313" key="8">
    <source>
        <dbReference type="Proteomes" id="UP000030671"/>
    </source>
</evidence>
<dbReference type="HOGENOM" id="CLU_008523_10_3_1"/>
<sequence length="482" mass="51460">MLLSAALAAALAFPATGFAKQIPVVDGVIGGVGTTSAPEAETLTADASTAADAITPGALRVTENSGICETTPGVYQASGYGDLTSNESIWFWFFAARNNPDTAPLITWFNGGPGSSSMLGLFQELGPCRISNDSSSVALNPYGWNENANVSAGRLFIDQPVGVGFSYGSTTVGTSQAAASDVWKFLQIWFSDSRFSKYASRDFAIWTESYGGHYGPTFAAYFLEQNAKVANGSVSGLPINLKVLGVGDGLTDPLSQYPGYITYAANNPYHPLVSSSVIKQANTSFYQTNGCRARIQNCYNNGTNSVCSSAQSYCNNNVLSPLAGDYDVYYVPATDPDPYPPDLTDYLTSDAVTSKIGAQATWKETSNTVYNNFANTGDWMRNSAPNLETVINAGVRTIIYDGDAVNNLKTNFSREYATQAFSNFTVDGVSAGLYKNAGTFSYVRFFGAGHEVPAYEWASIPRGKAALQMFAQIMADESLRGT</sequence>
<evidence type="ECO:0000256" key="5">
    <source>
        <dbReference type="ARBA" id="ARBA00023180"/>
    </source>
</evidence>
<comment type="similarity">
    <text evidence="1 6">Belongs to the peptidase S10 family.</text>
</comment>
<dbReference type="GO" id="GO:0000324">
    <property type="term" value="C:fungal-type vacuole"/>
    <property type="evidence" value="ECO:0007669"/>
    <property type="project" value="TreeGrafter"/>
</dbReference>
<keyword evidence="2 6" id="KW-0121">Carboxypeptidase</keyword>
<gene>
    <name evidence="7" type="ORF">HETIRDRAFT_329337</name>
</gene>
<organism evidence="7 8">
    <name type="scientific">Heterobasidion irregulare (strain TC 32-1)</name>
    <dbReference type="NCBI Taxonomy" id="747525"/>
    <lineage>
        <taxon>Eukaryota</taxon>
        <taxon>Fungi</taxon>
        <taxon>Dikarya</taxon>
        <taxon>Basidiomycota</taxon>
        <taxon>Agaricomycotina</taxon>
        <taxon>Agaricomycetes</taxon>
        <taxon>Russulales</taxon>
        <taxon>Bondarzewiaceae</taxon>
        <taxon>Heterobasidion</taxon>
        <taxon>Heterobasidion annosum species complex</taxon>
    </lineage>
</organism>
<dbReference type="OrthoDB" id="443318at2759"/>
<dbReference type="GO" id="GO:0006508">
    <property type="term" value="P:proteolysis"/>
    <property type="evidence" value="ECO:0007669"/>
    <property type="project" value="UniProtKB-KW"/>
</dbReference>
<dbReference type="InterPro" id="IPR029058">
    <property type="entry name" value="AB_hydrolase_fold"/>
</dbReference>
<dbReference type="PANTHER" id="PTHR11802:SF453">
    <property type="entry name" value="S1, PUTATIVE-RELATED"/>
    <property type="match status" value="1"/>
</dbReference>
<evidence type="ECO:0000256" key="2">
    <source>
        <dbReference type="ARBA" id="ARBA00022645"/>
    </source>
</evidence>
<dbReference type="RefSeq" id="XP_009552040.1">
    <property type="nucleotide sequence ID" value="XM_009553745.1"/>
</dbReference>
<dbReference type="Proteomes" id="UP000030671">
    <property type="component" value="Unassembled WGS sequence"/>
</dbReference>
<dbReference type="PROSITE" id="PS00131">
    <property type="entry name" value="CARBOXYPEPT_SER_SER"/>
    <property type="match status" value="1"/>
</dbReference>
<dbReference type="Pfam" id="PF00450">
    <property type="entry name" value="Peptidase_S10"/>
    <property type="match status" value="1"/>
</dbReference>
<accession>W4JRT0</accession>
<keyword evidence="4 6" id="KW-0378">Hydrolase</keyword>
<evidence type="ECO:0000256" key="3">
    <source>
        <dbReference type="ARBA" id="ARBA00022670"/>
    </source>
</evidence>
<keyword evidence="3 6" id="KW-0645">Protease</keyword>
<dbReference type="PRINTS" id="PR00724">
    <property type="entry name" value="CRBOXYPTASEC"/>
</dbReference>
<dbReference type="SUPFAM" id="SSF53474">
    <property type="entry name" value="alpha/beta-Hydrolases"/>
    <property type="match status" value="1"/>
</dbReference>
<dbReference type="InterPro" id="IPR018202">
    <property type="entry name" value="Ser_caboxypep_ser_AS"/>
</dbReference>
<dbReference type="EMBL" id="KI925465">
    <property type="protein sequence ID" value="ETW75785.1"/>
    <property type="molecule type" value="Genomic_DNA"/>
</dbReference>